<gene>
    <name evidence="6" type="ORF">SDC9_101827</name>
</gene>
<evidence type="ECO:0000256" key="2">
    <source>
        <dbReference type="ARBA" id="ARBA00022692"/>
    </source>
</evidence>
<dbReference type="SUPFAM" id="SSF47240">
    <property type="entry name" value="Ferritin-like"/>
    <property type="match status" value="1"/>
</dbReference>
<protein>
    <recommendedName>
        <fullName evidence="7">Rubrerythrin diiron-binding domain-containing protein</fullName>
    </recommendedName>
</protein>
<dbReference type="InterPro" id="IPR008217">
    <property type="entry name" value="Ccc1_fam"/>
</dbReference>
<comment type="subcellular location">
    <subcellularLocation>
        <location evidence="1">Endomembrane system</location>
        <topology evidence="1">Multi-pass membrane protein</topology>
    </subcellularLocation>
</comment>
<evidence type="ECO:0000256" key="4">
    <source>
        <dbReference type="ARBA" id="ARBA00023136"/>
    </source>
</evidence>
<reference evidence="6" key="1">
    <citation type="submission" date="2019-08" db="EMBL/GenBank/DDBJ databases">
        <authorList>
            <person name="Kucharzyk K."/>
            <person name="Murdoch R.W."/>
            <person name="Higgins S."/>
            <person name="Loffler F."/>
        </authorList>
    </citation>
    <scope>NUCLEOTIDE SEQUENCE</scope>
</reference>
<name>A0A645AP61_9ZZZZ</name>
<evidence type="ECO:0000256" key="1">
    <source>
        <dbReference type="ARBA" id="ARBA00004127"/>
    </source>
</evidence>
<feature type="transmembrane region" description="Helical" evidence="5">
    <location>
        <begin position="201"/>
        <end position="221"/>
    </location>
</feature>
<sequence>MISPESMNILLRLQQNEITEWAVYSKIAEYTKDSGNRNKLQQLAADELRHHDIWMGHTGRQMKPQHLLVFWRVTAARLLGFTFVVKLMEQGEDAAQSVYDSLVGEFPEAEKIREDECRHEQTLVSMLDEERLQYVGSMVLGLNDALVELTGTLAGLTLALQNTRLVALSGLITGISATLSMASSEFLSAKSEGRTDALKSCAYTGAAYVFTVTLLVLPYLLLPAHSYLMALFFMLAAVILIILGFNYYISVAKGLPFKKRFFEMAGISLGVAGLSFVIGLFVKQWLGIDV</sequence>
<dbReference type="GO" id="GO:0030026">
    <property type="term" value="P:intracellular manganese ion homeostasis"/>
    <property type="evidence" value="ECO:0007669"/>
    <property type="project" value="InterPro"/>
</dbReference>
<dbReference type="InterPro" id="IPR009078">
    <property type="entry name" value="Ferritin-like_SF"/>
</dbReference>
<evidence type="ECO:0000256" key="3">
    <source>
        <dbReference type="ARBA" id="ARBA00022989"/>
    </source>
</evidence>
<keyword evidence="4 5" id="KW-0472">Membrane</keyword>
<keyword evidence="3 5" id="KW-1133">Transmembrane helix</keyword>
<evidence type="ECO:0000256" key="5">
    <source>
        <dbReference type="SAM" id="Phobius"/>
    </source>
</evidence>
<proteinExistence type="predicted"/>
<feature type="transmembrane region" description="Helical" evidence="5">
    <location>
        <begin position="227"/>
        <end position="249"/>
    </location>
</feature>
<accession>A0A645AP61</accession>
<dbReference type="InterPro" id="IPR039376">
    <property type="entry name" value="Ferritin_CCC1_N"/>
</dbReference>
<organism evidence="6">
    <name type="scientific">bioreactor metagenome</name>
    <dbReference type="NCBI Taxonomy" id="1076179"/>
    <lineage>
        <taxon>unclassified sequences</taxon>
        <taxon>metagenomes</taxon>
        <taxon>ecological metagenomes</taxon>
    </lineage>
</organism>
<dbReference type="GO" id="GO:0012505">
    <property type="term" value="C:endomembrane system"/>
    <property type="evidence" value="ECO:0007669"/>
    <property type="project" value="UniProtKB-SubCell"/>
</dbReference>
<dbReference type="GO" id="GO:0005384">
    <property type="term" value="F:manganese ion transmembrane transporter activity"/>
    <property type="evidence" value="ECO:0007669"/>
    <property type="project" value="InterPro"/>
</dbReference>
<dbReference type="AlphaFoldDB" id="A0A645AP61"/>
<feature type="transmembrane region" description="Helical" evidence="5">
    <location>
        <begin position="261"/>
        <end position="282"/>
    </location>
</feature>
<dbReference type="CDD" id="cd02431">
    <property type="entry name" value="Ferritin_CCC1_C"/>
    <property type="match status" value="1"/>
</dbReference>
<dbReference type="EMBL" id="VSSQ01015084">
    <property type="protein sequence ID" value="MPM55042.1"/>
    <property type="molecule type" value="Genomic_DNA"/>
</dbReference>
<feature type="transmembrane region" description="Helical" evidence="5">
    <location>
        <begin position="165"/>
        <end position="189"/>
    </location>
</feature>
<evidence type="ECO:0008006" key="7">
    <source>
        <dbReference type="Google" id="ProtNLM"/>
    </source>
</evidence>
<comment type="caution">
    <text evidence="6">The sequence shown here is derived from an EMBL/GenBank/DDBJ whole genome shotgun (WGS) entry which is preliminary data.</text>
</comment>
<dbReference type="Pfam" id="PF01988">
    <property type="entry name" value="VIT1"/>
    <property type="match status" value="1"/>
</dbReference>
<keyword evidence="2 5" id="KW-0812">Transmembrane</keyword>
<evidence type="ECO:0000313" key="6">
    <source>
        <dbReference type="EMBL" id="MPM55042.1"/>
    </source>
</evidence>
<dbReference type="CDD" id="cd01044">
    <property type="entry name" value="Ferritin_CCC1_N"/>
    <property type="match status" value="1"/>
</dbReference>